<protein>
    <recommendedName>
        <fullName evidence="1">FlgD/Vpr Ig-like domain-containing protein</fullName>
    </recommendedName>
</protein>
<comment type="caution">
    <text evidence="2">The sequence shown here is derived from an EMBL/GenBank/DDBJ whole genome shotgun (WGS) entry which is preliminary data.</text>
</comment>
<evidence type="ECO:0000259" key="1">
    <source>
        <dbReference type="Pfam" id="PF13860"/>
    </source>
</evidence>
<dbReference type="EMBL" id="MFYX01000099">
    <property type="protein sequence ID" value="OGK02985.1"/>
    <property type="molecule type" value="Genomic_DNA"/>
</dbReference>
<gene>
    <name evidence="2" type="ORF">A2519_06475</name>
</gene>
<dbReference type="Gene3D" id="2.60.40.4070">
    <property type="match status" value="1"/>
</dbReference>
<dbReference type="InterPro" id="IPR025965">
    <property type="entry name" value="FlgD/Vpr_Ig-like"/>
</dbReference>
<dbReference type="NCBIfam" id="TIGR04183">
    <property type="entry name" value="Por_Secre_tail"/>
    <property type="match status" value="1"/>
</dbReference>
<organism evidence="2 3">
    <name type="scientific">Candidatus Raymondbacteria bacterium RIFOXYD12_FULL_49_13</name>
    <dbReference type="NCBI Taxonomy" id="1817890"/>
    <lineage>
        <taxon>Bacteria</taxon>
        <taxon>Raymondiibacteriota</taxon>
    </lineage>
</organism>
<dbReference type="Proteomes" id="UP000179243">
    <property type="component" value="Unassembled WGS sequence"/>
</dbReference>
<dbReference type="InterPro" id="IPR026444">
    <property type="entry name" value="Secre_tail"/>
</dbReference>
<proteinExistence type="predicted"/>
<evidence type="ECO:0000313" key="3">
    <source>
        <dbReference type="Proteomes" id="UP000179243"/>
    </source>
</evidence>
<dbReference type="InterPro" id="IPR017853">
    <property type="entry name" value="GH"/>
</dbReference>
<reference evidence="2 3" key="1">
    <citation type="journal article" date="2016" name="Nat. Commun.">
        <title>Thousands of microbial genomes shed light on interconnected biogeochemical processes in an aquifer system.</title>
        <authorList>
            <person name="Anantharaman K."/>
            <person name="Brown C.T."/>
            <person name="Hug L.A."/>
            <person name="Sharon I."/>
            <person name="Castelle C.J."/>
            <person name="Probst A.J."/>
            <person name="Thomas B.C."/>
            <person name="Singh A."/>
            <person name="Wilkins M.J."/>
            <person name="Karaoz U."/>
            <person name="Brodie E.L."/>
            <person name="Williams K.H."/>
            <person name="Hubbard S.S."/>
            <person name="Banfield J.F."/>
        </authorList>
    </citation>
    <scope>NUCLEOTIDE SEQUENCE [LARGE SCALE GENOMIC DNA]</scope>
</reference>
<dbReference type="Pfam" id="PF13860">
    <property type="entry name" value="FlgD_ig"/>
    <property type="match status" value="1"/>
</dbReference>
<name>A0A1F7F8K1_UNCRA</name>
<sequence length="571" mass="62545">MKGSKFSEFMQEALNLQKNFMVAVFLLNGFLFAQSVVVDTANPSCNRFFGFGAEWDSYSYGSYEVTDSDFALIRKRVEYMGLPVARIMMLLKYGYNNNGVFDYETADMYRLYRHLDVCQALGSTVLLADWGVEQGWTVPPGSDIVSTDDTLYASVIGNYLDHLINVRGYTCIRYFILVNEPNYEVGSFSRWAAGVSNVKNALVTRGLQDKVLLAGSDMSNNVAWHTQAVELNILGAYDFHRYASGADILSGSLETYVGNLWTYAKTHDSAAAGKLLIVGEAGLSDGASTGQNSNIETFDYGVIMADYAVQCASAGSGAVSAWMLDDNSFMDFTWGMWCNKTLGFRLKQWFYPWALLCRNFKTGSKIYKLNTGRSDLRGIAAHHTDSAQGTSSWTFCIVNRLFSTQTLTIQVPGHGHASLSQYLYSPSSAITDSNGFPVATSILDENIGTGVSIACPGNSVLFLTGQEGTGALDISAANSKALFLFQNTPNPFNPATTIRYSIPIHSFVTLKVYDLRGAVIRTLFKGAVNKGIHTFSWDGTDRSGMASGSGIYIIRLESNGRALTTKALKVE</sequence>
<dbReference type="SUPFAM" id="SSF51445">
    <property type="entry name" value="(Trans)glycosidases"/>
    <property type="match status" value="1"/>
</dbReference>
<dbReference type="Gene3D" id="3.20.20.80">
    <property type="entry name" value="Glycosidases"/>
    <property type="match status" value="1"/>
</dbReference>
<accession>A0A1F7F8K1</accession>
<evidence type="ECO:0000313" key="2">
    <source>
        <dbReference type="EMBL" id="OGK02985.1"/>
    </source>
</evidence>
<feature type="domain" description="FlgD/Vpr Ig-like" evidence="1">
    <location>
        <begin position="507"/>
        <end position="558"/>
    </location>
</feature>
<dbReference type="AlphaFoldDB" id="A0A1F7F8K1"/>